<comment type="caution">
    <text evidence="2">The sequence shown here is derived from an EMBL/GenBank/DDBJ whole genome shotgun (WGS) entry which is preliminary data.</text>
</comment>
<protein>
    <submittedName>
        <fullName evidence="2">Positive transcriptional regulator of glucosyltransferase and Spp phenotype</fullName>
    </submittedName>
</protein>
<gene>
    <name evidence="2" type="primary">rgg</name>
    <name evidence="2" type="ORF">TZ96_00220</name>
</gene>
<dbReference type="GO" id="GO:0003677">
    <property type="term" value="F:DNA binding"/>
    <property type="evidence" value="ECO:0007669"/>
    <property type="project" value="InterPro"/>
</dbReference>
<dbReference type="PANTHER" id="PTHR37038:SF12">
    <property type="entry name" value="TRANSCRIPTIONAL REGULATOR"/>
    <property type="match status" value="1"/>
</dbReference>
<dbReference type="InterPro" id="IPR011990">
    <property type="entry name" value="TPR-like_helical_dom_sf"/>
</dbReference>
<evidence type="ECO:0000313" key="2">
    <source>
        <dbReference type="EMBL" id="KJU95462.1"/>
    </source>
</evidence>
<dbReference type="InterPro" id="IPR010982">
    <property type="entry name" value="Lambda_DNA-bd_dom_sf"/>
</dbReference>
<dbReference type="PATRIC" id="fig|28037.218.peg.214"/>
<feature type="domain" description="HTH-type transcriptional regulator Rgg C-terminal" evidence="1">
    <location>
        <begin position="107"/>
        <end position="278"/>
    </location>
</feature>
<dbReference type="SUPFAM" id="SSF47413">
    <property type="entry name" value="lambda repressor-like DNA-binding domains"/>
    <property type="match status" value="1"/>
</dbReference>
<evidence type="ECO:0000259" key="1">
    <source>
        <dbReference type="Pfam" id="PF21259"/>
    </source>
</evidence>
<organism evidence="2 3">
    <name type="scientific">Streptococcus infantis</name>
    <dbReference type="NCBI Taxonomy" id="68892"/>
    <lineage>
        <taxon>Bacteria</taxon>
        <taxon>Bacillati</taxon>
        <taxon>Bacillota</taxon>
        <taxon>Bacilli</taxon>
        <taxon>Lactobacillales</taxon>
        <taxon>Streptococcaceae</taxon>
        <taxon>Streptococcus</taxon>
    </lineage>
</organism>
<dbReference type="Pfam" id="PF21259">
    <property type="entry name" value="Rgg_C"/>
    <property type="match status" value="1"/>
</dbReference>
<keyword evidence="2" id="KW-0808">Transferase</keyword>
<dbReference type="Gene3D" id="1.25.40.10">
    <property type="entry name" value="Tetratricopeptide repeat domain"/>
    <property type="match status" value="1"/>
</dbReference>
<accession>A0A0F3HN36</accession>
<dbReference type="EMBL" id="JYOV01000003">
    <property type="protein sequence ID" value="KJU95462.1"/>
    <property type="molecule type" value="Genomic_DNA"/>
</dbReference>
<dbReference type="GO" id="GO:0016740">
    <property type="term" value="F:transferase activity"/>
    <property type="evidence" value="ECO:0007669"/>
    <property type="project" value="UniProtKB-KW"/>
</dbReference>
<dbReference type="InterPro" id="IPR053163">
    <property type="entry name" value="HTH-type_regulator_Rgg"/>
</dbReference>
<reference evidence="2 3" key="1">
    <citation type="submission" date="2015-02" db="EMBL/GenBank/DDBJ databases">
        <title>Evolution of amylase-binding proteins of oral streptococcal species.</title>
        <authorList>
            <person name="Haase E.M."/>
        </authorList>
    </citation>
    <scope>NUCLEOTIDE SEQUENCE [LARGE SCALE GENOMIC DNA]</scope>
    <source>
        <strain evidence="2 3">UC6950A</strain>
    </source>
</reference>
<proteinExistence type="predicted"/>
<dbReference type="InterPro" id="IPR010057">
    <property type="entry name" value="Transcription_activator_Rgg_C"/>
</dbReference>
<sequence length="283" mass="33169">MKNLGKVFKELRESRKISLRKATGGRFSASLLSRFENGQSEISAPKLITALENIHASMEELLFLARGFHQDAYSEFRNRIVEAIDPQDLTSLRTLYQREYQQLPFSKDRQQHILNAILIKSYMKAIDETVTLTAEEERVLHDYLFSVEIWGHYELLFFSSCSPLLSVQLFTKYTREMLRKSDFLQGVGKNRNMMHTLLLNGFMACIKIDDFTNAIYFKKQIEKNFFEENETYFRIVYLWAEGLLDSKQGRAEEGQRKMEDAIRIFEMIGCSRSADYYRSAMKC</sequence>
<dbReference type="PANTHER" id="PTHR37038">
    <property type="entry name" value="TRANSCRIPTIONAL REGULATOR-RELATED"/>
    <property type="match status" value="1"/>
</dbReference>
<dbReference type="InterPro" id="IPR001387">
    <property type="entry name" value="Cro/C1-type_HTH"/>
</dbReference>
<name>A0A0F3HN36_9STRE</name>
<dbReference type="Proteomes" id="UP000033405">
    <property type="component" value="Unassembled WGS sequence"/>
</dbReference>
<dbReference type="RefSeq" id="WP_045762543.1">
    <property type="nucleotide sequence ID" value="NZ_JYOV01000003.1"/>
</dbReference>
<dbReference type="AlphaFoldDB" id="A0A0F3HN36"/>
<dbReference type="NCBIfam" id="TIGR01716">
    <property type="entry name" value="RGG_Cterm"/>
    <property type="match status" value="1"/>
</dbReference>
<dbReference type="CDD" id="cd00093">
    <property type="entry name" value="HTH_XRE"/>
    <property type="match status" value="1"/>
</dbReference>
<evidence type="ECO:0000313" key="3">
    <source>
        <dbReference type="Proteomes" id="UP000033405"/>
    </source>
</evidence>